<dbReference type="RefSeq" id="WP_254156327.1">
    <property type="nucleotide sequence ID" value="NZ_CP100355.1"/>
</dbReference>
<keyword evidence="3" id="KW-1185">Reference proteome</keyword>
<organism evidence="2 3">
    <name type="scientific">Natronosalvus rutilus</name>
    <dbReference type="NCBI Taxonomy" id="2953753"/>
    <lineage>
        <taxon>Archaea</taxon>
        <taxon>Methanobacteriati</taxon>
        <taxon>Methanobacteriota</taxon>
        <taxon>Stenosarchaea group</taxon>
        <taxon>Halobacteria</taxon>
        <taxon>Halobacteriales</taxon>
        <taxon>Natrialbaceae</taxon>
        <taxon>Natronosalvus</taxon>
    </lineage>
</organism>
<proteinExistence type="predicted"/>
<dbReference type="Proteomes" id="UP001056855">
    <property type="component" value="Chromosome"/>
</dbReference>
<protein>
    <submittedName>
        <fullName evidence="2">Uncharacterized protein</fullName>
    </submittedName>
</protein>
<reference evidence="2" key="1">
    <citation type="submission" date="2022-06" db="EMBL/GenBank/DDBJ databases">
        <title>Diverse halophilic archaea isolated from saline environments.</title>
        <authorList>
            <person name="Cui H.-L."/>
        </authorList>
    </citation>
    <scope>NUCLEOTIDE SEQUENCE</scope>
    <source>
        <strain evidence="2">WLHS1</strain>
    </source>
</reference>
<evidence type="ECO:0000313" key="2">
    <source>
        <dbReference type="EMBL" id="UTF52411.1"/>
    </source>
</evidence>
<evidence type="ECO:0000256" key="1">
    <source>
        <dbReference type="SAM" id="MobiDB-lite"/>
    </source>
</evidence>
<feature type="region of interest" description="Disordered" evidence="1">
    <location>
        <begin position="26"/>
        <end position="55"/>
    </location>
</feature>
<gene>
    <name evidence="2" type="ORF">NGM29_11480</name>
</gene>
<accession>A0A9E7N7R3</accession>
<dbReference type="EMBL" id="CP100355">
    <property type="protein sequence ID" value="UTF52411.1"/>
    <property type="molecule type" value="Genomic_DNA"/>
</dbReference>
<dbReference type="GeneID" id="73290676"/>
<evidence type="ECO:0000313" key="3">
    <source>
        <dbReference type="Proteomes" id="UP001056855"/>
    </source>
</evidence>
<dbReference type="PROSITE" id="PS51257">
    <property type="entry name" value="PROKAR_LIPOPROTEIN"/>
    <property type="match status" value="1"/>
</dbReference>
<name>A0A9E7N7R3_9EURY</name>
<sequence>MNRRQALTFTGVAFASAFAGCLGNISGTTPENEDDDNNSANSGHDAEMEDNPSGCSFNVEIVEDPPDDALLVIAEDENLREIEIIDRIFEEATNSEKQHGTVTRGSGEYEQFSVVPESTDEFEEAKATLKSLPQYDNPVYPSGVYVKSESDEIVVAIVEQCQT</sequence>
<dbReference type="AlphaFoldDB" id="A0A9E7N7R3"/>
<dbReference type="KEGG" id="sawl:NGM29_11480"/>